<accession>A0A1H4VU60</accession>
<dbReference type="AlphaFoldDB" id="A0A1H4VU60"/>
<dbReference type="OrthoDB" id="9936250at2"/>
<protein>
    <submittedName>
        <fullName evidence="2">Uncharacterized protein</fullName>
    </submittedName>
</protein>
<evidence type="ECO:0000313" key="2">
    <source>
        <dbReference type="EMBL" id="SEC84607.1"/>
    </source>
</evidence>
<evidence type="ECO:0000313" key="3">
    <source>
        <dbReference type="Proteomes" id="UP000183208"/>
    </source>
</evidence>
<name>A0A1H4VU60_9BRAD</name>
<sequence length="257" mass="28200">MPHNTLIDKSMEALAASVASIITADDNNVAKAAAMTKTFEQFGDYLKANVSDDVTGDHPGDTDKKLSGKLKEMVAALIASVPSLSEEHAMHFLLHSPHGRKLAEHLNSISKAKEHRMPQIDIMKVIAITEQGLLAQVTKCPGESYAKSFSRKYENDIDFRKQWRDLTDAKHLMALGKGMASLEPTSTEVGSTQVSDDSAEAVRLLSEMAEKQHRSFTQVFEDPANRALANRTYTRHHLPSSSTSGDELQGSGRDRVP</sequence>
<feature type="region of interest" description="Disordered" evidence="1">
    <location>
        <begin position="221"/>
        <end position="257"/>
    </location>
</feature>
<evidence type="ECO:0000256" key="1">
    <source>
        <dbReference type="SAM" id="MobiDB-lite"/>
    </source>
</evidence>
<gene>
    <name evidence="2" type="ORF">SAMN05444171_2401</name>
</gene>
<proteinExistence type="predicted"/>
<organism evidence="2 3">
    <name type="scientific">Bradyrhizobium lablabi</name>
    <dbReference type="NCBI Taxonomy" id="722472"/>
    <lineage>
        <taxon>Bacteria</taxon>
        <taxon>Pseudomonadati</taxon>
        <taxon>Pseudomonadota</taxon>
        <taxon>Alphaproteobacteria</taxon>
        <taxon>Hyphomicrobiales</taxon>
        <taxon>Nitrobacteraceae</taxon>
        <taxon>Bradyrhizobium</taxon>
    </lineage>
</organism>
<reference evidence="2 3" key="1">
    <citation type="submission" date="2016-10" db="EMBL/GenBank/DDBJ databases">
        <authorList>
            <person name="de Groot N.N."/>
        </authorList>
    </citation>
    <scope>NUCLEOTIDE SEQUENCE [LARGE SCALE GENOMIC DNA]</scope>
    <source>
        <strain evidence="2 3">GAS522</strain>
    </source>
</reference>
<dbReference type="Proteomes" id="UP000183208">
    <property type="component" value="Unassembled WGS sequence"/>
</dbReference>
<dbReference type="RefSeq" id="WP_074819194.1">
    <property type="nucleotide sequence ID" value="NZ_FNTI01000001.1"/>
</dbReference>
<dbReference type="EMBL" id="FNTI01000001">
    <property type="protein sequence ID" value="SEC84607.1"/>
    <property type="molecule type" value="Genomic_DNA"/>
</dbReference>